<dbReference type="EMBL" id="JAAIUW010000006">
    <property type="protein sequence ID" value="KAF7826943.1"/>
    <property type="molecule type" value="Genomic_DNA"/>
</dbReference>
<feature type="compositionally biased region" description="Polar residues" evidence="1">
    <location>
        <begin position="1"/>
        <end position="13"/>
    </location>
</feature>
<evidence type="ECO:0000313" key="2">
    <source>
        <dbReference type="EMBL" id="KAF7826943.1"/>
    </source>
</evidence>
<keyword evidence="3" id="KW-1185">Reference proteome</keyword>
<evidence type="ECO:0000313" key="3">
    <source>
        <dbReference type="Proteomes" id="UP000634136"/>
    </source>
</evidence>
<dbReference type="AlphaFoldDB" id="A0A834TRE1"/>
<sequence length="265" mass="29043">MASTSEMARQTQEAEGVSAADDREPSTTELVPFRVQSASAAHPTLESSSSVPSGDDKSAHAGALLIADKPDGEGSSTLEEPGTLNVEDYQRKEELKADIWGLLELLQADKIREERISISKRAIRDLRDRLEKSLAERGSLVDKVETLRRTHRGEEAKVWDLERDTLAESLASREGELTTFCRREVENEVRLVEAQMALHRQALGDLEASTSPVPASLAEANLLGLTFSTARRARLEAHEVAVNPATYIVWRKSSDALGEPGPSFV</sequence>
<feature type="region of interest" description="Disordered" evidence="1">
    <location>
        <begin position="1"/>
        <end position="62"/>
    </location>
</feature>
<proteinExistence type="predicted"/>
<reference evidence="2" key="1">
    <citation type="submission" date="2020-09" db="EMBL/GenBank/DDBJ databases">
        <title>Genome-Enabled Discovery of Anthraquinone Biosynthesis in Senna tora.</title>
        <authorList>
            <person name="Kang S.-H."/>
            <person name="Pandey R.P."/>
            <person name="Lee C.-M."/>
            <person name="Sim J.-S."/>
            <person name="Jeong J.-T."/>
            <person name="Choi B.-S."/>
            <person name="Jung M."/>
            <person name="Ginzburg D."/>
            <person name="Zhao K."/>
            <person name="Won S.Y."/>
            <person name="Oh T.-J."/>
            <person name="Yu Y."/>
            <person name="Kim N.-H."/>
            <person name="Lee O.R."/>
            <person name="Lee T.-H."/>
            <person name="Bashyal P."/>
            <person name="Kim T.-S."/>
            <person name="Lee W.-H."/>
            <person name="Kawkins C."/>
            <person name="Kim C.-K."/>
            <person name="Kim J.S."/>
            <person name="Ahn B.O."/>
            <person name="Rhee S.Y."/>
            <person name="Sohng J.K."/>
        </authorList>
    </citation>
    <scope>NUCLEOTIDE SEQUENCE</scope>
    <source>
        <tissue evidence="2">Leaf</tissue>
    </source>
</reference>
<name>A0A834TRE1_9FABA</name>
<accession>A0A834TRE1</accession>
<protein>
    <submittedName>
        <fullName evidence="2">Uncharacterized protein</fullName>
    </submittedName>
</protein>
<gene>
    <name evidence="2" type="ORF">G2W53_018107</name>
</gene>
<comment type="caution">
    <text evidence="2">The sequence shown here is derived from an EMBL/GenBank/DDBJ whole genome shotgun (WGS) entry which is preliminary data.</text>
</comment>
<evidence type="ECO:0000256" key="1">
    <source>
        <dbReference type="SAM" id="MobiDB-lite"/>
    </source>
</evidence>
<organism evidence="2 3">
    <name type="scientific">Senna tora</name>
    <dbReference type="NCBI Taxonomy" id="362788"/>
    <lineage>
        <taxon>Eukaryota</taxon>
        <taxon>Viridiplantae</taxon>
        <taxon>Streptophyta</taxon>
        <taxon>Embryophyta</taxon>
        <taxon>Tracheophyta</taxon>
        <taxon>Spermatophyta</taxon>
        <taxon>Magnoliopsida</taxon>
        <taxon>eudicotyledons</taxon>
        <taxon>Gunneridae</taxon>
        <taxon>Pentapetalae</taxon>
        <taxon>rosids</taxon>
        <taxon>fabids</taxon>
        <taxon>Fabales</taxon>
        <taxon>Fabaceae</taxon>
        <taxon>Caesalpinioideae</taxon>
        <taxon>Cassia clade</taxon>
        <taxon>Senna</taxon>
    </lineage>
</organism>
<dbReference type="Proteomes" id="UP000634136">
    <property type="component" value="Unassembled WGS sequence"/>
</dbReference>